<keyword evidence="4" id="KW-1185">Reference proteome</keyword>
<feature type="domain" description="Smf/DprA SLOG" evidence="2">
    <location>
        <begin position="70"/>
        <end position="270"/>
    </location>
</feature>
<dbReference type="PANTHER" id="PTHR43022:SF1">
    <property type="entry name" value="PROTEIN SMF"/>
    <property type="match status" value="1"/>
</dbReference>
<proteinExistence type="inferred from homology"/>
<evidence type="ECO:0000259" key="2">
    <source>
        <dbReference type="Pfam" id="PF02481"/>
    </source>
</evidence>
<dbReference type="Pfam" id="PF02481">
    <property type="entry name" value="DNA_processg_A"/>
    <property type="match status" value="1"/>
</dbReference>
<dbReference type="AlphaFoldDB" id="A0A4R5NEZ9"/>
<dbReference type="InterPro" id="IPR057666">
    <property type="entry name" value="DrpA_SLOG"/>
</dbReference>
<accession>A0A4R5NEZ9</accession>
<evidence type="ECO:0000256" key="1">
    <source>
        <dbReference type="ARBA" id="ARBA00006525"/>
    </source>
</evidence>
<dbReference type="EMBL" id="PUFN01000017">
    <property type="protein sequence ID" value="TDG72303.1"/>
    <property type="molecule type" value="Genomic_DNA"/>
</dbReference>
<dbReference type="Proteomes" id="UP000295257">
    <property type="component" value="Unassembled WGS sequence"/>
</dbReference>
<sequence length="271" mass="30120">MNKLTEFLVKCRMTGMVSNQILLKIIKISLKSDNLEDETRLMLEKEWELDKLNQFLLLLEGQDCINVKAINYLDEAYPQSLRTIYNPPALLFFEGNIALLKTECVAIIGSREATNYSFRCISTLVPRLVNRYTIVSGLANGADSMANEEALVYGKTIAVLGSSLNQAFPTKNCHLQKAIAKNGLLITEYPVGDSIEPWHFPQRNRIIAGLSQKIIVTEAKLKSGSMITVDLALENGREVLALPGRIDSELSRGCNSLIEQGATPLIDFDNL</sequence>
<dbReference type="GO" id="GO:0009294">
    <property type="term" value="P:DNA-mediated transformation"/>
    <property type="evidence" value="ECO:0007669"/>
    <property type="project" value="InterPro"/>
</dbReference>
<evidence type="ECO:0000313" key="3">
    <source>
        <dbReference type="EMBL" id="TDG72303.1"/>
    </source>
</evidence>
<comment type="similarity">
    <text evidence="1">Belongs to the DprA/Smf family.</text>
</comment>
<dbReference type="Gene3D" id="3.40.50.450">
    <property type="match status" value="1"/>
</dbReference>
<dbReference type="SUPFAM" id="SSF102405">
    <property type="entry name" value="MCP/YpsA-like"/>
    <property type="match status" value="1"/>
</dbReference>
<dbReference type="InterPro" id="IPR003488">
    <property type="entry name" value="DprA"/>
</dbReference>
<comment type="caution">
    <text evidence="3">The sequence shown here is derived from an EMBL/GenBank/DDBJ whole genome shotgun (WGS) entry which is preliminary data.</text>
</comment>
<dbReference type="PANTHER" id="PTHR43022">
    <property type="entry name" value="PROTEIN SMF"/>
    <property type="match status" value="1"/>
</dbReference>
<dbReference type="RefSeq" id="WP_010019871.1">
    <property type="nucleotide sequence ID" value="NZ_PUFN01000017.1"/>
</dbReference>
<evidence type="ECO:0000313" key="4">
    <source>
        <dbReference type="Proteomes" id="UP000295257"/>
    </source>
</evidence>
<dbReference type="NCBIfam" id="TIGR00732">
    <property type="entry name" value="dprA"/>
    <property type="match status" value="1"/>
</dbReference>
<name>A0A4R5NEZ9_9LACO</name>
<dbReference type="OrthoDB" id="9785707at2"/>
<reference evidence="3 4" key="1">
    <citation type="journal article" date="2019" name="Appl. Microbiol. Biotechnol.">
        <title>Uncovering carbohydrate metabolism through a genotype-phenotype association study of 56 lactic acid bacteria genomes.</title>
        <authorList>
            <person name="Buron-Moles G."/>
            <person name="Chailyan A."/>
            <person name="Dolejs I."/>
            <person name="Forster J."/>
            <person name="Miks M.H."/>
        </authorList>
    </citation>
    <scope>NUCLEOTIDE SEQUENCE [LARGE SCALE GENOMIC DNA]</scope>
    <source>
        <strain evidence="3 4">ATCC 29644</strain>
    </source>
</reference>
<organism evidence="3 4">
    <name type="scientific">Companilactobacillus farciminis</name>
    <dbReference type="NCBI Taxonomy" id="1612"/>
    <lineage>
        <taxon>Bacteria</taxon>
        <taxon>Bacillati</taxon>
        <taxon>Bacillota</taxon>
        <taxon>Bacilli</taxon>
        <taxon>Lactobacillales</taxon>
        <taxon>Lactobacillaceae</taxon>
        <taxon>Companilactobacillus</taxon>
    </lineage>
</organism>
<protein>
    <recommendedName>
        <fullName evidence="2">Smf/DprA SLOG domain-containing protein</fullName>
    </recommendedName>
</protein>
<gene>
    <name evidence="3" type="ORF">C5L30_001114</name>
</gene>